<dbReference type="EMBL" id="CP054140">
    <property type="protein sequence ID" value="QQG64450.1"/>
    <property type="molecule type" value="Genomic_DNA"/>
</dbReference>
<dbReference type="AlphaFoldDB" id="A0A7T5VAT0"/>
<comment type="similarity">
    <text evidence="2 7">Belongs to the UPF0056 (MarC) family.</text>
</comment>
<dbReference type="NCBIfam" id="TIGR00427">
    <property type="entry name" value="NAAT family transporter"/>
    <property type="match status" value="1"/>
</dbReference>
<evidence type="ECO:0000256" key="5">
    <source>
        <dbReference type="ARBA" id="ARBA00022989"/>
    </source>
</evidence>
<feature type="transmembrane region" description="Helical" evidence="7">
    <location>
        <begin position="12"/>
        <end position="34"/>
    </location>
</feature>
<protein>
    <recommendedName>
        <fullName evidence="7">UPF0056 membrane protein</fullName>
    </recommendedName>
</protein>
<keyword evidence="6 7" id="KW-0472">Membrane</keyword>
<sequence length="213" mass="23012">METGTINEYLKFFIALLAIVNPMGMLPVFINMTAHQTAEVRRKNSVMAAVSMGIILLVVLFSGEAILRFFGISVDSFRVGGGILILLMAISMLNAKMGNVRQTKEEELDSAERDNVAVVPLGTPLLAGPGAISTVILYAQRYPSPLHYIYLMVAIVLLACLIACLFRLAPAITRLFGKTGINIVTRLMGLIMAAMGVEFIASGLRHLFPVLAG</sequence>
<dbReference type="PANTHER" id="PTHR33508">
    <property type="entry name" value="UPF0056 MEMBRANE PROTEIN YHCE"/>
    <property type="match status" value="1"/>
</dbReference>
<keyword evidence="3" id="KW-1003">Cell membrane</keyword>
<comment type="subcellular location">
    <subcellularLocation>
        <location evidence="1 7">Cell membrane</location>
        <topology evidence="1 7">Multi-pass membrane protein</topology>
    </subcellularLocation>
</comment>
<keyword evidence="4 7" id="KW-0812">Transmembrane</keyword>
<keyword evidence="9" id="KW-1185">Reference proteome</keyword>
<feature type="transmembrane region" description="Helical" evidence="7">
    <location>
        <begin position="76"/>
        <end position="95"/>
    </location>
</feature>
<evidence type="ECO:0000256" key="7">
    <source>
        <dbReference type="RuleBase" id="RU362048"/>
    </source>
</evidence>
<dbReference type="NCBIfam" id="NF008320">
    <property type="entry name" value="PRK11111.1"/>
    <property type="match status" value="1"/>
</dbReference>
<evidence type="ECO:0000313" key="8">
    <source>
        <dbReference type="EMBL" id="QQG64450.1"/>
    </source>
</evidence>
<reference evidence="8 9" key="1">
    <citation type="submission" date="2020-05" db="EMBL/GenBank/DDBJ databases">
        <title>Complete genome of Desulfobulbus oligotrophicus.</title>
        <authorList>
            <person name="Podar M."/>
        </authorList>
    </citation>
    <scope>NUCLEOTIDE SEQUENCE [LARGE SCALE GENOMIC DNA]</scope>
    <source>
        <strain evidence="8 9">Prop6</strain>
    </source>
</reference>
<feature type="transmembrane region" description="Helical" evidence="7">
    <location>
        <begin position="46"/>
        <end position="70"/>
    </location>
</feature>
<dbReference type="RefSeq" id="WP_199263284.1">
    <property type="nucleotide sequence ID" value="NZ_CP054140.1"/>
</dbReference>
<evidence type="ECO:0000256" key="6">
    <source>
        <dbReference type="ARBA" id="ARBA00023136"/>
    </source>
</evidence>
<dbReference type="Proteomes" id="UP000596092">
    <property type="component" value="Chromosome"/>
</dbReference>
<evidence type="ECO:0000256" key="2">
    <source>
        <dbReference type="ARBA" id="ARBA00009784"/>
    </source>
</evidence>
<dbReference type="Pfam" id="PF01914">
    <property type="entry name" value="MarC"/>
    <property type="match status" value="1"/>
</dbReference>
<evidence type="ECO:0000256" key="4">
    <source>
        <dbReference type="ARBA" id="ARBA00022692"/>
    </source>
</evidence>
<evidence type="ECO:0000256" key="3">
    <source>
        <dbReference type="ARBA" id="ARBA00022475"/>
    </source>
</evidence>
<name>A0A7T5VAT0_9BACT</name>
<feature type="transmembrane region" description="Helical" evidence="7">
    <location>
        <begin position="187"/>
        <end position="208"/>
    </location>
</feature>
<dbReference type="KEGG" id="dog:HP555_00530"/>
<dbReference type="InterPro" id="IPR002771">
    <property type="entry name" value="Multi_antbiot-R_MarC"/>
</dbReference>
<dbReference type="GO" id="GO:0005886">
    <property type="term" value="C:plasma membrane"/>
    <property type="evidence" value="ECO:0007669"/>
    <property type="project" value="UniProtKB-SubCell"/>
</dbReference>
<feature type="transmembrane region" description="Helical" evidence="7">
    <location>
        <begin position="116"/>
        <end position="139"/>
    </location>
</feature>
<evidence type="ECO:0000313" key="9">
    <source>
        <dbReference type="Proteomes" id="UP000596092"/>
    </source>
</evidence>
<organism evidence="8 9">
    <name type="scientific">Desulfobulbus oligotrophicus</name>
    <dbReference type="NCBI Taxonomy" id="1909699"/>
    <lineage>
        <taxon>Bacteria</taxon>
        <taxon>Pseudomonadati</taxon>
        <taxon>Thermodesulfobacteriota</taxon>
        <taxon>Desulfobulbia</taxon>
        <taxon>Desulfobulbales</taxon>
        <taxon>Desulfobulbaceae</taxon>
        <taxon>Desulfobulbus</taxon>
    </lineage>
</organism>
<evidence type="ECO:0000256" key="1">
    <source>
        <dbReference type="ARBA" id="ARBA00004651"/>
    </source>
</evidence>
<keyword evidence="5 7" id="KW-1133">Transmembrane helix</keyword>
<proteinExistence type="inferred from homology"/>
<accession>A0A7T5VAT0</accession>
<feature type="transmembrane region" description="Helical" evidence="7">
    <location>
        <begin position="145"/>
        <end position="166"/>
    </location>
</feature>
<gene>
    <name evidence="8" type="ORF">HP555_00530</name>
</gene>
<dbReference type="PANTHER" id="PTHR33508:SF1">
    <property type="entry name" value="UPF0056 MEMBRANE PROTEIN YHCE"/>
    <property type="match status" value="1"/>
</dbReference>